<protein>
    <submittedName>
        <fullName evidence="1">Uncharacterized protein</fullName>
    </submittedName>
</protein>
<name>A0ACC1NBH5_9HYPO</name>
<accession>A0ACC1NBH5</accession>
<dbReference type="EMBL" id="JANJQO010000556">
    <property type="protein sequence ID" value="KAJ2976657.1"/>
    <property type="molecule type" value="Genomic_DNA"/>
</dbReference>
<comment type="caution">
    <text evidence="1">The sequence shown here is derived from an EMBL/GenBank/DDBJ whole genome shotgun (WGS) entry which is preliminary data.</text>
</comment>
<reference evidence="1" key="1">
    <citation type="submission" date="2022-08" db="EMBL/GenBank/DDBJ databases">
        <title>Genome Sequence of Lecanicillium fungicola.</title>
        <authorList>
            <person name="Buettner E."/>
        </authorList>
    </citation>
    <scope>NUCLEOTIDE SEQUENCE</scope>
    <source>
        <strain evidence="1">Babe33</strain>
    </source>
</reference>
<sequence length="175" mass="19661">MSTHHGHWDSSTREIPALAFIEKYANTVDSLDLTAYPFHDWYAPDSVFYNGDGISYRGGNAIWSWMKGLFSPFTAVHHQVECIRLFHEQVDFQNAKIDAETIILETSTVFTVKGLEPRDQPIVVPRLLQFTVGASQVAGQGTDGMQIFVAKAWWDTAVLQKEILARKEASNSEQG</sequence>
<evidence type="ECO:0000313" key="1">
    <source>
        <dbReference type="EMBL" id="KAJ2976657.1"/>
    </source>
</evidence>
<keyword evidence="2" id="KW-1185">Reference proteome</keyword>
<proteinExistence type="predicted"/>
<gene>
    <name evidence="1" type="ORF">NQ176_g4816</name>
</gene>
<organism evidence="1 2">
    <name type="scientific">Zarea fungicola</name>
    <dbReference type="NCBI Taxonomy" id="93591"/>
    <lineage>
        <taxon>Eukaryota</taxon>
        <taxon>Fungi</taxon>
        <taxon>Dikarya</taxon>
        <taxon>Ascomycota</taxon>
        <taxon>Pezizomycotina</taxon>
        <taxon>Sordariomycetes</taxon>
        <taxon>Hypocreomycetidae</taxon>
        <taxon>Hypocreales</taxon>
        <taxon>Cordycipitaceae</taxon>
        <taxon>Zarea</taxon>
    </lineage>
</organism>
<evidence type="ECO:0000313" key="2">
    <source>
        <dbReference type="Proteomes" id="UP001143910"/>
    </source>
</evidence>
<dbReference type="Proteomes" id="UP001143910">
    <property type="component" value="Unassembled WGS sequence"/>
</dbReference>